<dbReference type="OrthoDB" id="6446069at2"/>
<comment type="caution">
    <text evidence="1">The sequence shown here is derived from an EMBL/GenBank/DDBJ whole genome shotgun (WGS) entry which is preliminary data.</text>
</comment>
<evidence type="ECO:0008006" key="3">
    <source>
        <dbReference type="Google" id="ProtNLM"/>
    </source>
</evidence>
<proteinExistence type="predicted"/>
<dbReference type="Pfam" id="PF06069">
    <property type="entry name" value="PerC"/>
    <property type="match status" value="1"/>
</dbReference>
<dbReference type="EMBL" id="MKGQ01000016">
    <property type="protein sequence ID" value="OKP02208.1"/>
    <property type="molecule type" value="Genomic_DNA"/>
</dbReference>
<sequence>MTTYEKVIQKAKELESQNLFRRAADKWSEALSLSRDKKQEQECAKNNLRCVRKAQVKIQEGL</sequence>
<dbReference type="AlphaFoldDB" id="A0A1Q5TPQ7"/>
<accession>A0A1Q5TPQ7</accession>
<evidence type="ECO:0000313" key="2">
    <source>
        <dbReference type="Proteomes" id="UP000186268"/>
    </source>
</evidence>
<evidence type="ECO:0000313" key="1">
    <source>
        <dbReference type="EMBL" id="OKP02208.1"/>
    </source>
</evidence>
<dbReference type="STRING" id="1873482.Xedl_02367"/>
<keyword evidence="2" id="KW-1185">Reference proteome</keyword>
<reference evidence="1 2" key="1">
    <citation type="submission" date="2016-09" db="EMBL/GenBank/DDBJ databases">
        <title>Xenorhabdus thuongxuanensis sp. nov. and Xenorhabdus eapokensis sp. nov., isolated from Steinernema species.</title>
        <authorList>
            <person name="Kaempfer P."/>
            <person name="Tobias N.J."/>
            <person name="Phan Ke L."/>
            <person name="Bode H.B."/>
            <person name="Glaeser S.P."/>
        </authorList>
    </citation>
    <scope>NUCLEOTIDE SEQUENCE [LARGE SCALE GENOMIC DNA]</scope>
    <source>
        <strain evidence="1 2">DL20</strain>
    </source>
</reference>
<dbReference type="Proteomes" id="UP000186268">
    <property type="component" value="Unassembled WGS sequence"/>
</dbReference>
<dbReference type="InterPro" id="IPR024684">
    <property type="entry name" value="Tscrpt_act_PerC/SfV_Orf40"/>
</dbReference>
<name>A0A1Q5TPQ7_9GAMM</name>
<dbReference type="RefSeq" id="WP_074023878.1">
    <property type="nucleotide sequence ID" value="NZ_CAWNAG010000068.1"/>
</dbReference>
<protein>
    <recommendedName>
        <fullName evidence="3">PerC family transcriptional regulator</fullName>
    </recommendedName>
</protein>
<gene>
    <name evidence="1" type="ORF">Xedl_02367</name>
</gene>
<organism evidence="1 2">
    <name type="scientific">Xenorhabdus eapokensis</name>
    <dbReference type="NCBI Taxonomy" id="1873482"/>
    <lineage>
        <taxon>Bacteria</taxon>
        <taxon>Pseudomonadati</taxon>
        <taxon>Pseudomonadota</taxon>
        <taxon>Gammaproteobacteria</taxon>
        <taxon>Enterobacterales</taxon>
        <taxon>Morganellaceae</taxon>
        <taxon>Xenorhabdus</taxon>
    </lineage>
</organism>